<keyword evidence="7" id="KW-0460">Magnesium</keyword>
<dbReference type="SMART" id="SM00892">
    <property type="entry name" value="Endonuclease_NS"/>
    <property type="match status" value="1"/>
</dbReference>
<evidence type="ECO:0000256" key="4">
    <source>
        <dbReference type="ARBA" id="ARBA00022723"/>
    </source>
</evidence>
<protein>
    <recommendedName>
        <fullName evidence="10">Endonuclease</fullName>
        <ecNumber evidence="10">3.1.30.-</ecNumber>
    </recommendedName>
</protein>
<dbReference type="InterPro" id="IPR001604">
    <property type="entry name" value="Endo_G_ENPP1-like_dom"/>
</dbReference>
<keyword evidence="12" id="KW-0732">Signal</keyword>
<evidence type="ECO:0000256" key="8">
    <source>
        <dbReference type="PIRSR" id="PIRSR640255-1"/>
    </source>
</evidence>
<proteinExistence type="inferred from homology"/>
<reference evidence="15 16" key="1">
    <citation type="submission" date="2019-09" db="EMBL/GenBank/DDBJ databases">
        <title>Salinarimonas rosea gen. nov., sp. nov., a new member of the a-2 subgroup of the Proteobacteria.</title>
        <authorList>
            <person name="Liu J."/>
        </authorList>
    </citation>
    <scope>NUCLEOTIDE SEQUENCE [LARGE SCALE GENOMIC DNA]</scope>
    <source>
        <strain evidence="15 16">BN140002</strain>
    </source>
</reference>
<dbReference type="Proteomes" id="UP000323142">
    <property type="component" value="Unassembled WGS sequence"/>
</dbReference>
<dbReference type="RefSeq" id="WP_149816337.1">
    <property type="nucleotide sequence ID" value="NZ_VUOA01000016.1"/>
</dbReference>
<dbReference type="EMBL" id="VUOA01000016">
    <property type="protein sequence ID" value="KAA2238005.1"/>
    <property type="molecule type" value="Genomic_DNA"/>
</dbReference>
<feature type="domain" description="DNA/RNA non-specific endonuclease/pyrophosphatase/phosphodiesterase" evidence="14">
    <location>
        <begin position="49"/>
        <end position="239"/>
    </location>
</feature>
<accession>A0A5B2VGG4</accession>
<evidence type="ECO:0000259" key="14">
    <source>
        <dbReference type="SMART" id="SM00892"/>
    </source>
</evidence>
<comment type="caution">
    <text evidence="15">The sequence shown here is derived from an EMBL/GenBank/DDBJ whole genome shotgun (WGS) entry which is preliminary data.</text>
</comment>
<evidence type="ECO:0000256" key="12">
    <source>
        <dbReference type="SAM" id="SignalP"/>
    </source>
</evidence>
<dbReference type="InterPro" id="IPR018524">
    <property type="entry name" value="DNA/RNA_endonuclease_AS"/>
</dbReference>
<keyword evidence="5 10" id="KW-0255">Endonuclease</keyword>
<feature type="active site" description="Proton acceptor" evidence="8">
    <location>
        <position position="114"/>
    </location>
</feature>
<dbReference type="Gene3D" id="3.40.570.10">
    <property type="entry name" value="Extracellular Endonuclease, subunit A"/>
    <property type="match status" value="1"/>
</dbReference>
<evidence type="ECO:0000313" key="15">
    <source>
        <dbReference type="EMBL" id="KAA2238005.1"/>
    </source>
</evidence>
<dbReference type="InterPro" id="IPR040255">
    <property type="entry name" value="Non-specific_endonuclease"/>
</dbReference>
<dbReference type="PANTHER" id="PTHR13966:SF5">
    <property type="entry name" value="ENDONUCLEASE G, MITOCHONDRIAL"/>
    <property type="match status" value="1"/>
</dbReference>
<keyword evidence="6 10" id="KW-0378">Hydrolase</keyword>
<name>A0A5B2VGG4_9HYPH</name>
<sequence length="295" mass="31471">MIARLLVALALLAGSPALAAPTACPEHFATGHAPDLLDAKLTPETRPLCYSGFAVLHSGLTRTPLWAAEHLTRETMRGARRTDRVDDFHADPNLPRDERAELSDYARSGFDRGHMAPAGDMPDAQAQEESFSLANMVPQNPELNRHLWERIESATRDIATREGEVFAVTGPVFQGAEIGALHGRVLVPTHVFKAIYLPARRAAGAYVAANREGGGVEVVSIRELARLTGIDPFPSLPAQLKAQAADLPIPADAAPGADVPRTSSTRRRAEPPSAAPPPGDFLSGLLDAIDGAGRR</sequence>
<dbReference type="InterPro" id="IPR044929">
    <property type="entry name" value="DNA/RNA_non-sp_Endonuclease_sf"/>
</dbReference>
<dbReference type="PANTHER" id="PTHR13966">
    <property type="entry name" value="ENDONUCLEASE RELATED"/>
    <property type="match status" value="1"/>
</dbReference>
<evidence type="ECO:0000256" key="7">
    <source>
        <dbReference type="ARBA" id="ARBA00022842"/>
    </source>
</evidence>
<keyword evidence="4 9" id="KW-0479">Metal-binding</keyword>
<evidence type="ECO:0000256" key="1">
    <source>
        <dbReference type="ARBA" id="ARBA00001946"/>
    </source>
</evidence>
<evidence type="ECO:0000256" key="11">
    <source>
        <dbReference type="SAM" id="MobiDB-lite"/>
    </source>
</evidence>
<keyword evidence="3 10" id="KW-0540">Nuclease</keyword>
<dbReference type="SMART" id="SM00477">
    <property type="entry name" value="NUC"/>
    <property type="match status" value="1"/>
</dbReference>
<evidence type="ECO:0000256" key="3">
    <source>
        <dbReference type="ARBA" id="ARBA00022722"/>
    </source>
</evidence>
<feature type="region of interest" description="Disordered" evidence="11">
    <location>
        <begin position="250"/>
        <end position="283"/>
    </location>
</feature>
<evidence type="ECO:0000256" key="5">
    <source>
        <dbReference type="ARBA" id="ARBA00022759"/>
    </source>
</evidence>
<feature type="binding site" evidence="9">
    <location>
        <position position="144"/>
    </location>
    <ligand>
        <name>Mg(2+)</name>
        <dbReference type="ChEBI" id="CHEBI:18420"/>
        <note>catalytic</note>
    </ligand>
</feature>
<evidence type="ECO:0000256" key="10">
    <source>
        <dbReference type="RuleBase" id="RU366055"/>
    </source>
</evidence>
<evidence type="ECO:0000256" key="6">
    <source>
        <dbReference type="ARBA" id="ARBA00022801"/>
    </source>
</evidence>
<dbReference type="OrthoDB" id="9811262at2"/>
<dbReference type="Pfam" id="PF01223">
    <property type="entry name" value="Endonuclease_NS"/>
    <property type="match status" value="1"/>
</dbReference>
<dbReference type="GO" id="GO:0004519">
    <property type="term" value="F:endonuclease activity"/>
    <property type="evidence" value="ECO:0007669"/>
    <property type="project" value="UniProtKB-UniRule"/>
</dbReference>
<dbReference type="PROSITE" id="PS01070">
    <property type="entry name" value="NUCLEASE_NON_SPEC"/>
    <property type="match status" value="1"/>
</dbReference>
<keyword evidence="16" id="KW-1185">Reference proteome</keyword>
<feature type="domain" description="ENPP1-3/EXOG-like endonuclease/phosphodiesterase" evidence="13">
    <location>
        <begin position="50"/>
        <end position="239"/>
    </location>
</feature>
<dbReference type="GO" id="GO:0046872">
    <property type="term" value="F:metal ion binding"/>
    <property type="evidence" value="ECO:0007669"/>
    <property type="project" value="UniProtKB-KW"/>
</dbReference>
<dbReference type="InterPro" id="IPR020821">
    <property type="entry name" value="ENPP1-3/EXOG-like_nuc-like"/>
</dbReference>
<feature type="compositionally biased region" description="Low complexity" evidence="11">
    <location>
        <begin position="250"/>
        <end position="263"/>
    </location>
</feature>
<evidence type="ECO:0000256" key="9">
    <source>
        <dbReference type="PIRSR" id="PIRSR640255-2"/>
    </source>
</evidence>
<organism evidence="15 16">
    <name type="scientific">Salinarimonas soli</name>
    <dbReference type="NCBI Taxonomy" id="1638099"/>
    <lineage>
        <taxon>Bacteria</taxon>
        <taxon>Pseudomonadati</taxon>
        <taxon>Pseudomonadota</taxon>
        <taxon>Alphaproteobacteria</taxon>
        <taxon>Hyphomicrobiales</taxon>
        <taxon>Salinarimonadaceae</taxon>
        <taxon>Salinarimonas</taxon>
    </lineage>
</organism>
<dbReference type="AlphaFoldDB" id="A0A5B2VGG4"/>
<dbReference type="GO" id="GO:0016787">
    <property type="term" value="F:hydrolase activity"/>
    <property type="evidence" value="ECO:0007669"/>
    <property type="project" value="UniProtKB-KW"/>
</dbReference>
<evidence type="ECO:0000259" key="13">
    <source>
        <dbReference type="SMART" id="SM00477"/>
    </source>
</evidence>
<dbReference type="SUPFAM" id="SSF54060">
    <property type="entry name" value="His-Me finger endonucleases"/>
    <property type="match status" value="1"/>
</dbReference>
<dbReference type="EC" id="3.1.30.-" evidence="10"/>
<evidence type="ECO:0000256" key="2">
    <source>
        <dbReference type="ARBA" id="ARBA00010052"/>
    </source>
</evidence>
<dbReference type="InterPro" id="IPR044925">
    <property type="entry name" value="His-Me_finger_sf"/>
</dbReference>
<comment type="cofactor">
    <cofactor evidence="1 10">
        <name>Mg(2+)</name>
        <dbReference type="ChEBI" id="CHEBI:18420"/>
    </cofactor>
</comment>
<feature type="signal peptide" evidence="12">
    <location>
        <begin position="1"/>
        <end position="19"/>
    </location>
</feature>
<reference evidence="15 16" key="2">
    <citation type="submission" date="2019-09" db="EMBL/GenBank/DDBJ databases">
        <authorList>
            <person name="Jin C."/>
        </authorList>
    </citation>
    <scope>NUCLEOTIDE SEQUENCE [LARGE SCALE GENOMIC DNA]</scope>
    <source>
        <strain evidence="15 16">BN140002</strain>
    </source>
</reference>
<gene>
    <name evidence="15" type="ORF">F0L46_06960</name>
</gene>
<dbReference type="GO" id="GO:0003676">
    <property type="term" value="F:nucleic acid binding"/>
    <property type="evidence" value="ECO:0007669"/>
    <property type="project" value="InterPro"/>
</dbReference>
<comment type="similarity">
    <text evidence="2 10">Belongs to the DNA/RNA non-specific endonuclease family.</text>
</comment>
<feature type="chain" id="PRO_5022992197" description="Endonuclease" evidence="12">
    <location>
        <begin position="20"/>
        <end position="295"/>
    </location>
</feature>
<evidence type="ECO:0000313" key="16">
    <source>
        <dbReference type="Proteomes" id="UP000323142"/>
    </source>
</evidence>